<protein>
    <submittedName>
        <fullName evidence="1">Uncharacterized protein</fullName>
    </submittedName>
</protein>
<keyword evidence="2" id="KW-1185">Reference proteome</keyword>
<dbReference type="Proteomes" id="UP000003009">
    <property type="component" value="Unassembled WGS sequence"/>
</dbReference>
<evidence type="ECO:0000313" key="1">
    <source>
        <dbReference type="EMBL" id="EEP69607.1"/>
    </source>
</evidence>
<evidence type="ECO:0000313" key="2">
    <source>
        <dbReference type="Proteomes" id="UP000003009"/>
    </source>
</evidence>
<comment type="caution">
    <text evidence="1">The sequence shown here is derived from an EMBL/GenBank/DDBJ whole genome shotgun (WGS) entry which is preliminary data.</text>
</comment>
<reference evidence="1" key="1">
    <citation type="submission" date="2009-04" db="EMBL/GenBank/DDBJ databases">
        <authorList>
            <person name="Weinstock G."/>
            <person name="Sodergren E."/>
            <person name="Clifton S."/>
            <person name="Fulton L."/>
            <person name="Fulton B."/>
            <person name="Courtney L."/>
            <person name="Fronick C."/>
            <person name="Harrison M."/>
            <person name="Strong C."/>
            <person name="Farmer C."/>
            <person name="Delahaunty K."/>
            <person name="Markovic C."/>
            <person name="Hall O."/>
            <person name="Minx P."/>
            <person name="Tomlinson C."/>
            <person name="Mitreva M."/>
            <person name="Nelson J."/>
            <person name="Hou S."/>
            <person name="Wollam A."/>
            <person name="Pepin K.H."/>
            <person name="Johnson M."/>
            <person name="Bhonagiri V."/>
            <person name="Nash W.E."/>
            <person name="Warren W."/>
            <person name="Chinwalla A."/>
            <person name="Mardis E.R."/>
            <person name="Wilson R.K."/>
        </authorList>
    </citation>
    <scope>NUCLEOTIDE SEQUENCE [LARGE SCALE GENOMIC DNA]</scope>
    <source>
        <strain evidence="1">ATCC 51147</strain>
    </source>
</reference>
<dbReference type="HOGENOM" id="CLU_1774944_0_0_4"/>
<dbReference type="STRING" id="629741.GCWU000324_00084"/>
<accession>C4GEJ7</accession>
<name>C4GEJ7_9NEIS</name>
<sequence>MNIEKTSAFLRAVNGHHGADYVHHAEHVDVKIGADFGVGELFNRADKDVACVVHSNVDAAETFGDGGDAAVDVGFVGERHGECEQVFAAADGCGELVGIARGGGDAVPCGEQLPNEGEPEPAGCAGYEPDLGLGWVLHRDSFRSWG</sequence>
<gene>
    <name evidence="1" type="ORF">GCWU000324_00084</name>
</gene>
<organism evidence="1 2">
    <name type="scientific">Kingella oralis ATCC 51147</name>
    <dbReference type="NCBI Taxonomy" id="629741"/>
    <lineage>
        <taxon>Bacteria</taxon>
        <taxon>Pseudomonadati</taxon>
        <taxon>Pseudomonadota</taxon>
        <taxon>Betaproteobacteria</taxon>
        <taxon>Neisseriales</taxon>
        <taxon>Neisseriaceae</taxon>
        <taxon>Kingella</taxon>
    </lineage>
</organism>
<dbReference type="AlphaFoldDB" id="C4GEJ7"/>
<dbReference type="EMBL" id="ACJW02000001">
    <property type="protein sequence ID" value="EEP69607.1"/>
    <property type="molecule type" value="Genomic_DNA"/>
</dbReference>
<proteinExistence type="predicted"/>